<organism evidence="8 9">
    <name type="scientific">Pedobacter gandavensis</name>
    <dbReference type="NCBI Taxonomy" id="2679963"/>
    <lineage>
        <taxon>Bacteria</taxon>
        <taxon>Pseudomonadati</taxon>
        <taxon>Bacteroidota</taxon>
        <taxon>Sphingobacteriia</taxon>
        <taxon>Sphingobacteriales</taxon>
        <taxon>Sphingobacteriaceae</taxon>
        <taxon>Pedobacter</taxon>
    </lineage>
</organism>
<evidence type="ECO:0000313" key="8">
    <source>
        <dbReference type="EMBL" id="MBB2149253.1"/>
    </source>
</evidence>
<comment type="subcellular location">
    <subcellularLocation>
        <location evidence="1">Cell membrane</location>
        <topology evidence="1">Multi-pass membrane protein</topology>
    </subcellularLocation>
</comment>
<feature type="transmembrane region" description="Helical" evidence="7">
    <location>
        <begin position="241"/>
        <end position="259"/>
    </location>
</feature>
<keyword evidence="4 7" id="KW-0812">Transmembrane</keyword>
<dbReference type="EMBL" id="WNXC01000002">
    <property type="protein sequence ID" value="MBB2149253.1"/>
    <property type="molecule type" value="Genomic_DNA"/>
</dbReference>
<evidence type="ECO:0000256" key="5">
    <source>
        <dbReference type="ARBA" id="ARBA00022989"/>
    </source>
</evidence>
<dbReference type="InterPro" id="IPR029020">
    <property type="entry name" value="Ammonium/urea_transptr"/>
</dbReference>
<gene>
    <name evidence="8" type="ORF">GM920_10075</name>
</gene>
<keyword evidence="5 7" id="KW-1133">Transmembrane helix</keyword>
<dbReference type="PIRSF" id="PIRSF016502">
    <property type="entry name" value="Urea_transporter"/>
    <property type="match status" value="1"/>
</dbReference>
<protein>
    <submittedName>
        <fullName evidence="8">Urea transporter</fullName>
    </submittedName>
</protein>
<reference evidence="8 9" key="1">
    <citation type="submission" date="2019-11" db="EMBL/GenBank/DDBJ databases">
        <title>Description of Pedobacter sp. LMG 31462T.</title>
        <authorList>
            <person name="Carlier A."/>
            <person name="Qi S."/>
            <person name="Vandamme P."/>
        </authorList>
    </citation>
    <scope>NUCLEOTIDE SEQUENCE [LARGE SCALE GENOMIC DNA]</scope>
    <source>
        <strain evidence="8 9">LMG 31462</strain>
    </source>
</reference>
<dbReference type="Gene3D" id="1.10.3430.10">
    <property type="entry name" value="Ammonium transporter AmtB like domains"/>
    <property type="match status" value="1"/>
</dbReference>
<accession>A0ABR6EVF0</accession>
<dbReference type="RefSeq" id="WP_182956536.1">
    <property type="nucleotide sequence ID" value="NZ_WNXC01000002.1"/>
</dbReference>
<evidence type="ECO:0000256" key="1">
    <source>
        <dbReference type="ARBA" id="ARBA00004651"/>
    </source>
</evidence>
<dbReference type="PANTHER" id="PTHR10464">
    <property type="entry name" value="UREA TRANSPORTER"/>
    <property type="match status" value="1"/>
</dbReference>
<feature type="transmembrane region" description="Helical" evidence="7">
    <location>
        <begin position="120"/>
        <end position="140"/>
    </location>
</feature>
<evidence type="ECO:0000256" key="6">
    <source>
        <dbReference type="ARBA" id="ARBA00023136"/>
    </source>
</evidence>
<keyword evidence="3" id="KW-1003">Cell membrane</keyword>
<comment type="caution">
    <text evidence="8">The sequence shown here is derived from an EMBL/GenBank/DDBJ whole genome shotgun (WGS) entry which is preliminary data.</text>
</comment>
<evidence type="ECO:0000256" key="2">
    <source>
        <dbReference type="ARBA" id="ARBA00005914"/>
    </source>
</evidence>
<sequence length="302" mass="32902">MKSLTQRIPLLDPLLKGIGQIMLQENAWTGLLFLAGIFCGSVQMGVGALLATLSGTVTAKLLKYKEEEIASGLYGFSAALVGVALPFYFQSVAIIWIAIVIGAILATIIQHFFIVKKIPVFTFPFVFITWILLYVFHQVYPVAPSDVLMMETHLNQDFAHALRGFGQVIFQGSTFAGLLFFIAVFISSPISALYAMAAAVFAAMISKCLSLNPEESIALGLGSYNAVLCAIVFAGTKVMDGFWVLLSVALALFIAWLMGKYDFTLLTFPFVAGTCLTLVIKNIHTNFFKIETTAKTGANQRH</sequence>
<feature type="transmembrane region" description="Helical" evidence="7">
    <location>
        <begin position="31"/>
        <end position="57"/>
    </location>
</feature>
<feature type="transmembrane region" description="Helical" evidence="7">
    <location>
        <begin position="69"/>
        <end position="88"/>
    </location>
</feature>
<evidence type="ECO:0000256" key="3">
    <source>
        <dbReference type="ARBA" id="ARBA00022475"/>
    </source>
</evidence>
<dbReference type="PANTHER" id="PTHR10464:SF4">
    <property type="entry name" value="UREA TRANSPORTER"/>
    <property type="match status" value="1"/>
</dbReference>
<dbReference type="InterPro" id="IPR004937">
    <property type="entry name" value="Urea_transporter"/>
</dbReference>
<keyword evidence="6 7" id="KW-0472">Membrane</keyword>
<evidence type="ECO:0000256" key="7">
    <source>
        <dbReference type="SAM" id="Phobius"/>
    </source>
</evidence>
<evidence type="ECO:0000313" key="9">
    <source>
        <dbReference type="Proteomes" id="UP000636110"/>
    </source>
</evidence>
<feature type="transmembrane region" description="Helical" evidence="7">
    <location>
        <begin position="94"/>
        <end position="113"/>
    </location>
</feature>
<name>A0ABR6EVF0_9SPHI</name>
<dbReference type="Proteomes" id="UP000636110">
    <property type="component" value="Unassembled WGS sequence"/>
</dbReference>
<dbReference type="Pfam" id="PF03253">
    <property type="entry name" value="UT"/>
    <property type="match status" value="1"/>
</dbReference>
<evidence type="ECO:0000256" key="4">
    <source>
        <dbReference type="ARBA" id="ARBA00022692"/>
    </source>
</evidence>
<proteinExistence type="inferred from homology"/>
<keyword evidence="9" id="KW-1185">Reference proteome</keyword>
<feature type="transmembrane region" description="Helical" evidence="7">
    <location>
        <begin position="178"/>
        <end position="205"/>
    </location>
</feature>
<comment type="similarity">
    <text evidence="2">Belongs to the urea transporter family.</text>
</comment>
<feature type="transmembrane region" description="Helical" evidence="7">
    <location>
        <begin position="217"/>
        <end position="235"/>
    </location>
</feature>